<evidence type="ECO:0000256" key="5">
    <source>
        <dbReference type="ARBA" id="ARBA00022701"/>
    </source>
</evidence>
<evidence type="ECO:0000256" key="6">
    <source>
        <dbReference type="ARBA" id="ARBA00023212"/>
    </source>
</evidence>
<evidence type="ECO:0000256" key="1">
    <source>
        <dbReference type="ARBA" id="ARBA00004245"/>
    </source>
</evidence>
<feature type="domain" description="Gamma tubulin complex component C-terminal" evidence="8">
    <location>
        <begin position="586"/>
        <end position="933"/>
    </location>
</feature>
<keyword evidence="10" id="KW-1185">Reference proteome</keyword>
<evidence type="ECO:0000313" key="10">
    <source>
        <dbReference type="Proteomes" id="UP000095285"/>
    </source>
</evidence>
<dbReference type="InterPro" id="IPR040457">
    <property type="entry name" value="GCP_C"/>
</dbReference>
<dbReference type="InterPro" id="IPR005345">
    <property type="entry name" value="PHF5"/>
</dbReference>
<feature type="compositionally biased region" description="Low complexity" evidence="7">
    <location>
        <begin position="232"/>
        <end position="243"/>
    </location>
</feature>
<dbReference type="Proteomes" id="UP000095285">
    <property type="component" value="Unassembled WGS sequence"/>
</dbReference>
<evidence type="ECO:0000259" key="9">
    <source>
        <dbReference type="Pfam" id="PF17681"/>
    </source>
</evidence>
<feature type="domain" description="Gamma tubulin complex component protein N-terminal" evidence="9">
    <location>
        <begin position="292"/>
        <end position="535"/>
    </location>
</feature>
<accession>A0A1I7W2Q5</accession>
<comment type="similarity">
    <text evidence="2">Belongs to the PHF5 family.</text>
</comment>
<dbReference type="InterPro" id="IPR042241">
    <property type="entry name" value="GCP_C_sf"/>
</dbReference>
<reference evidence="11" key="2">
    <citation type="submission" date="2016-11" db="UniProtKB">
        <authorList>
            <consortium name="WormBaseParasite"/>
        </authorList>
    </citation>
    <scope>IDENTIFICATION</scope>
</reference>
<feature type="region of interest" description="Disordered" evidence="7">
    <location>
        <begin position="224"/>
        <end position="260"/>
    </location>
</feature>
<comment type="subcellular location">
    <subcellularLocation>
        <location evidence="1">Cytoplasm</location>
        <location evidence="1">Cytoskeleton</location>
    </subcellularLocation>
</comment>
<dbReference type="AlphaFoldDB" id="A0A1I7W2Q5"/>
<dbReference type="eggNOG" id="KOG2000">
    <property type="taxonomic scope" value="Eukaryota"/>
</dbReference>
<dbReference type="PANTHER" id="PTHR13120">
    <property type="entry name" value="PHD FINGER-LIKE DOMAIN-CONTAINING PROTEIN 5A"/>
    <property type="match status" value="1"/>
</dbReference>
<evidence type="ECO:0000256" key="4">
    <source>
        <dbReference type="ARBA" id="ARBA00022490"/>
    </source>
</evidence>
<keyword evidence="5" id="KW-0493">Microtubule</keyword>
<comment type="similarity">
    <text evidence="3">Belongs to the TUBGCP family.</text>
</comment>
<reference evidence="10" key="1">
    <citation type="submission" date="2012-04" db="EMBL/GenBank/DDBJ databases">
        <title>The Genome Sequence of Loa loa.</title>
        <authorList>
            <consortium name="The Broad Institute Genome Sequencing Platform"/>
            <consortium name="Broad Institute Genome Sequencing Center for Infectious Disease"/>
            <person name="Nutman T.B."/>
            <person name="Fink D.L."/>
            <person name="Russ C."/>
            <person name="Young S."/>
            <person name="Zeng Q."/>
            <person name="Gargeya S."/>
            <person name="Alvarado L."/>
            <person name="Berlin A."/>
            <person name="Chapman S.B."/>
            <person name="Chen Z."/>
            <person name="Freedman E."/>
            <person name="Gellesch M."/>
            <person name="Goldberg J."/>
            <person name="Griggs A."/>
            <person name="Gujja S."/>
            <person name="Heilman E.R."/>
            <person name="Heiman D."/>
            <person name="Howarth C."/>
            <person name="Mehta T."/>
            <person name="Neiman D."/>
            <person name="Pearson M."/>
            <person name="Roberts A."/>
            <person name="Saif S."/>
            <person name="Shea T."/>
            <person name="Shenoy N."/>
            <person name="Sisk P."/>
            <person name="Stolte C."/>
            <person name="Sykes S."/>
            <person name="White J."/>
            <person name="Yandava C."/>
            <person name="Haas B."/>
            <person name="Henn M.R."/>
            <person name="Nusbaum C."/>
            <person name="Birren B."/>
        </authorList>
    </citation>
    <scope>NUCLEOTIDE SEQUENCE [LARGE SCALE GENOMIC DNA]</scope>
</reference>
<protein>
    <submittedName>
        <fullName evidence="11">Gamma-tubulin complex component</fullName>
    </submittedName>
</protein>
<name>A0A1I7W2Q5_LOALO</name>
<dbReference type="Pfam" id="PF03660">
    <property type="entry name" value="PHF5"/>
    <property type="match status" value="1"/>
</dbReference>
<organism evidence="10 11">
    <name type="scientific">Loa loa</name>
    <name type="common">Eye worm</name>
    <name type="synonym">Filaria loa</name>
    <dbReference type="NCBI Taxonomy" id="7209"/>
    <lineage>
        <taxon>Eukaryota</taxon>
        <taxon>Metazoa</taxon>
        <taxon>Ecdysozoa</taxon>
        <taxon>Nematoda</taxon>
        <taxon>Chromadorea</taxon>
        <taxon>Rhabditida</taxon>
        <taxon>Spirurina</taxon>
        <taxon>Spiruromorpha</taxon>
        <taxon>Filarioidea</taxon>
        <taxon>Onchocercidae</taxon>
        <taxon>Loa</taxon>
    </lineage>
</organism>
<proteinExistence type="inferred from homology"/>
<keyword evidence="6" id="KW-0206">Cytoskeleton</keyword>
<evidence type="ECO:0000259" key="8">
    <source>
        <dbReference type="Pfam" id="PF04130"/>
    </source>
</evidence>
<dbReference type="InterPro" id="IPR041470">
    <property type="entry name" value="GCP_N"/>
</dbReference>
<sequence>MAKHHPDLIFCRKQPGVAIGRLCEKCDGRCVICDSYVRPCTLVRICDECNYGSYQGRCVICGGSGVSDAYYCKECTIMEKDRDGCPKIVNLGSAKTDLFYERKKYVSDIKCIMEFSGSDFNPVLDDFMREFDCDPSDRENLSWLLEDCTAFKIDARNAIERIRQKYVKRSEKRGAQFADIVCRLQKRPDLIYADELVLFLIAYASEHQYARKIERNAKLVEANANTSSSLVTPTPRQRTTRFTLSHSATPSSGSSRQSLFSSKHVQLSNPQAYGLTGRAAHLSVLCEEELTRHVLMALQGIEGTYIICRGDKHADLQLGDMLAVDDTLRLQLLRLLPIANAYLQLRYESQKPSSDRLVRALSTGLSEVLSSYMCLISMLYTKYMSSPGSFTCLDILVALSNWEILLPLLSKLVCTFEGRKGMHIFNMLCSFYWSTANQFIQQFLHVLLRPMMYIFHECLHSWLVYGRLIDPGFPWMIELQSKWTAEKNWSNEYRIVDDAVPIIFRQFKGIKEKIFVVGKTVALLELMGMEDDDLHERQRIFSSVDPLKCYLCVSAGHRLWYAVKKLIHRMSGKVSQNIVQKYNFHAHILAIERHYLLNDEYFALTFYEKLKKETGSDNDMLKLDSQQVSQAFSAAIQQCKSWPKDILKQAKIDATCGLMEEFNETGGSSHLVASPRDQSGYATIRLNYESKIPISIVLNKSAMGRYENAFEFIWLLISTDFQLTATLQDHHCFMKNEPLSDATLIVNIFTVSFARMSQILSTLRSYVSHSIVLHLRAALFLEMDSVGDLDGIIEAHNRYLGQLEEGLFLNEENTALHNLFCVLFSLIADLLRYYTAFRSEMVDTIEARERFSKQQKILTGKDFHDTKFFEQEEERIRLEELQQHLEEYYRPKVKTLNSKFVLLIRDILNILMAPPCKMHYIELALQLDLTSFYRLCEI</sequence>
<dbReference type="STRING" id="7209.A0A1I7W2Q5"/>
<dbReference type="GO" id="GO:0000398">
    <property type="term" value="P:mRNA splicing, via spliceosome"/>
    <property type="evidence" value="ECO:0007669"/>
    <property type="project" value="InterPro"/>
</dbReference>
<keyword evidence="4" id="KW-0963">Cytoplasm</keyword>
<dbReference type="Pfam" id="PF17681">
    <property type="entry name" value="GCP_N_terminal"/>
    <property type="match status" value="1"/>
</dbReference>
<dbReference type="Pfam" id="PF04130">
    <property type="entry name" value="GCP_C_terminal"/>
    <property type="match status" value="1"/>
</dbReference>
<evidence type="ECO:0000256" key="2">
    <source>
        <dbReference type="ARBA" id="ARBA00008626"/>
    </source>
</evidence>
<evidence type="ECO:0000313" key="11">
    <source>
        <dbReference type="WBParaSite" id="EN70_8952"/>
    </source>
</evidence>
<dbReference type="GO" id="GO:0043015">
    <property type="term" value="F:gamma-tubulin binding"/>
    <property type="evidence" value="ECO:0007669"/>
    <property type="project" value="InterPro"/>
</dbReference>
<dbReference type="WBParaSite" id="EN70_8952">
    <property type="protein sequence ID" value="EN70_8952"/>
    <property type="gene ID" value="EN70_8952"/>
</dbReference>
<dbReference type="Gene3D" id="1.20.120.1900">
    <property type="entry name" value="Gamma-tubulin complex, C-terminal domain"/>
    <property type="match status" value="1"/>
</dbReference>
<evidence type="ECO:0000256" key="7">
    <source>
        <dbReference type="SAM" id="MobiDB-lite"/>
    </source>
</evidence>
<evidence type="ECO:0000256" key="3">
    <source>
        <dbReference type="ARBA" id="ARBA00010337"/>
    </source>
</evidence>
<dbReference type="GO" id="GO:0005874">
    <property type="term" value="C:microtubule"/>
    <property type="evidence" value="ECO:0007669"/>
    <property type="project" value="UniProtKB-KW"/>
</dbReference>
<feature type="compositionally biased region" description="Low complexity" evidence="7">
    <location>
        <begin position="251"/>
        <end position="260"/>
    </location>
</feature>